<comment type="function">
    <text evidence="1 6">Forms part of the ribosomal stalk, playing a central role in the interaction of the ribosome with GTP-bound translation factors.</text>
</comment>
<dbReference type="RefSeq" id="WP_371393823.1">
    <property type="nucleotide sequence ID" value="NZ_CP163421.1"/>
</dbReference>
<evidence type="ECO:0000313" key="8">
    <source>
        <dbReference type="Proteomes" id="UP001596024"/>
    </source>
</evidence>
<accession>A0ABV9N8I9</accession>
<dbReference type="InterPro" id="IPR022973">
    <property type="entry name" value="Ribosomal_uL10_bac"/>
</dbReference>
<dbReference type="Gene3D" id="6.10.250.290">
    <property type="match status" value="1"/>
</dbReference>
<dbReference type="InterPro" id="IPR043141">
    <property type="entry name" value="Ribosomal_uL10-like_sf"/>
</dbReference>
<dbReference type="NCBIfam" id="NF000955">
    <property type="entry name" value="PRK00099.1-1"/>
    <property type="match status" value="1"/>
</dbReference>
<dbReference type="EMBL" id="JBHSGQ010000002">
    <property type="protein sequence ID" value="MFC4724657.1"/>
    <property type="molecule type" value="Genomic_DNA"/>
</dbReference>
<gene>
    <name evidence="6 7" type="primary">rplJ</name>
    <name evidence="7" type="ORF">ACFPB0_05085</name>
</gene>
<dbReference type="SUPFAM" id="SSF160369">
    <property type="entry name" value="Ribosomal protein L10-like"/>
    <property type="match status" value="1"/>
</dbReference>
<dbReference type="CDD" id="cd05797">
    <property type="entry name" value="Ribosomal_L10"/>
    <property type="match status" value="1"/>
</dbReference>
<evidence type="ECO:0000256" key="4">
    <source>
        <dbReference type="ARBA" id="ARBA00023274"/>
    </source>
</evidence>
<evidence type="ECO:0000256" key="3">
    <source>
        <dbReference type="ARBA" id="ARBA00022980"/>
    </source>
</evidence>
<keyword evidence="8" id="KW-1185">Reference proteome</keyword>
<dbReference type="PANTHER" id="PTHR11560">
    <property type="entry name" value="39S RIBOSOMAL PROTEIN L10, MITOCHONDRIAL"/>
    <property type="match status" value="1"/>
</dbReference>
<dbReference type="GO" id="GO:0005840">
    <property type="term" value="C:ribosome"/>
    <property type="evidence" value="ECO:0007669"/>
    <property type="project" value="UniProtKB-KW"/>
</dbReference>
<comment type="caution">
    <text evidence="7">The sequence shown here is derived from an EMBL/GenBank/DDBJ whole genome shotgun (WGS) entry which is preliminary data.</text>
</comment>
<dbReference type="Proteomes" id="UP001596024">
    <property type="component" value="Unassembled WGS sequence"/>
</dbReference>
<proteinExistence type="inferred from homology"/>
<comment type="subunit">
    <text evidence="6">Part of the ribosomal stalk of the 50S ribosomal subunit. The N-terminus interacts with L11 and the large rRNA to form the base of the stalk. The C-terminus forms an elongated spine to which L12 dimers bind in a sequential fashion forming a multimeric L10(L12)X complex.</text>
</comment>
<dbReference type="Pfam" id="PF00466">
    <property type="entry name" value="Ribosomal_L10"/>
    <property type="match status" value="1"/>
</dbReference>
<name>A0ABV9N8I9_9PROT</name>
<dbReference type="HAMAP" id="MF_00362">
    <property type="entry name" value="Ribosomal_uL10"/>
    <property type="match status" value="1"/>
</dbReference>
<dbReference type="InterPro" id="IPR047865">
    <property type="entry name" value="Ribosomal_uL10_bac_type"/>
</dbReference>
<organism evidence="7 8">
    <name type="scientific">Glycocaulis abyssi</name>
    <dbReference type="NCBI Taxonomy" id="1433403"/>
    <lineage>
        <taxon>Bacteria</taxon>
        <taxon>Pseudomonadati</taxon>
        <taxon>Pseudomonadota</taxon>
        <taxon>Alphaproteobacteria</taxon>
        <taxon>Maricaulales</taxon>
        <taxon>Maricaulaceae</taxon>
        <taxon>Glycocaulis</taxon>
    </lineage>
</organism>
<sequence length="171" mass="17679">MERAQKVEAVDAYKGIFAGAGSVVIAHYSGLTVAEMTSLRAELRKSGGQLKVVKNRLAKIALKGSAAEGAADMFTGPVAIAYAEDPVAAPKATADFAKKNDKLVLLGGFMDVTVLDEGQVKALATMPSLDELRGKLIGLIQAPATKVAGVVQAPAGQLARLLQAYADKQAA</sequence>
<keyword evidence="6" id="KW-0699">rRNA-binding</keyword>
<keyword evidence="6" id="KW-0694">RNA-binding</keyword>
<keyword evidence="4 6" id="KW-0687">Ribonucleoprotein</keyword>
<evidence type="ECO:0000256" key="6">
    <source>
        <dbReference type="HAMAP-Rule" id="MF_00362"/>
    </source>
</evidence>
<evidence type="ECO:0000256" key="2">
    <source>
        <dbReference type="ARBA" id="ARBA00008889"/>
    </source>
</evidence>
<evidence type="ECO:0000256" key="5">
    <source>
        <dbReference type="ARBA" id="ARBA00035202"/>
    </source>
</evidence>
<evidence type="ECO:0000256" key="1">
    <source>
        <dbReference type="ARBA" id="ARBA00002633"/>
    </source>
</evidence>
<reference evidence="8" key="1">
    <citation type="journal article" date="2019" name="Int. J. Syst. Evol. Microbiol.">
        <title>The Global Catalogue of Microorganisms (GCM) 10K type strain sequencing project: providing services to taxonomists for standard genome sequencing and annotation.</title>
        <authorList>
            <consortium name="The Broad Institute Genomics Platform"/>
            <consortium name="The Broad Institute Genome Sequencing Center for Infectious Disease"/>
            <person name="Wu L."/>
            <person name="Ma J."/>
        </authorList>
    </citation>
    <scope>NUCLEOTIDE SEQUENCE [LARGE SCALE GENOMIC DNA]</scope>
    <source>
        <strain evidence="8">CCUG 62981</strain>
    </source>
</reference>
<dbReference type="InterPro" id="IPR002363">
    <property type="entry name" value="Ribosomal_uL10_CS_bac"/>
</dbReference>
<comment type="similarity">
    <text evidence="2 6">Belongs to the universal ribosomal protein uL10 family.</text>
</comment>
<dbReference type="Gene3D" id="3.30.70.1730">
    <property type="match status" value="1"/>
</dbReference>
<evidence type="ECO:0000313" key="7">
    <source>
        <dbReference type="EMBL" id="MFC4724657.1"/>
    </source>
</evidence>
<dbReference type="InterPro" id="IPR001790">
    <property type="entry name" value="Ribosomal_uL10"/>
</dbReference>
<dbReference type="PROSITE" id="PS01109">
    <property type="entry name" value="RIBOSOMAL_L10"/>
    <property type="match status" value="1"/>
</dbReference>
<keyword evidence="3 6" id="KW-0689">Ribosomal protein</keyword>
<protein>
    <recommendedName>
        <fullName evidence="5 6">Large ribosomal subunit protein uL10</fullName>
    </recommendedName>
</protein>